<organism evidence="11 12">
    <name type="scientific">Discina gigas</name>
    <dbReference type="NCBI Taxonomy" id="1032678"/>
    <lineage>
        <taxon>Eukaryota</taxon>
        <taxon>Fungi</taxon>
        <taxon>Dikarya</taxon>
        <taxon>Ascomycota</taxon>
        <taxon>Pezizomycotina</taxon>
        <taxon>Pezizomycetes</taxon>
        <taxon>Pezizales</taxon>
        <taxon>Discinaceae</taxon>
        <taxon>Discina</taxon>
    </lineage>
</organism>
<evidence type="ECO:0000256" key="3">
    <source>
        <dbReference type="ARBA" id="ARBA00012425"/>
    </source>
</evidence>
<gene>
    <name evidence="11" type="primary">CSK1</name>
    <name evidence="11" type="ORF">Q9L58_005095</name>
</gene>
<dbReference type="InterPro" id="IPR036529">
    <property type="entry name" value="KIX_dom_sf"/>
</dbReference>
<dbReference type="SUPFAM" id="SSF56112">
    <property type="entry name" value="Protein kinase-like (PK-like)"/>
    <property type="match status" value="1"/>
</dbReference>
<dbReference type="PROSITE" id="PS50011">
    <property type="entry name" value="PROTEIN_KINASE_DOM"/>
    <property type="match status" value="1"/>
</dbReference>
<evidence type="ECO:0000313" key="11">
    <source>
        <dbReference type="EMBL" id="KAL0635957.1"/>
    </source>
</evidence>
<reference evidence="11 12" key="1">
    <citation type="submission" date="2024-02" db="EMBL/GenBank/DDBJ databases">
        <title>Discinaceae phylogenomics.</title>
        <authorList>
            <person name="Dirks A.C."/>
            <person name="James T.Y."/>
        </authorList>
    </citation>
    <scope>NUCLEOTIDE SEQUENCE [LARGE SCALE GENOMIC DNA]</scope>
    <source>
        <strain evidence="11 12">ACD0624</strain>
    </source>
</reference>
<dbReference type="Gene3D" id="1.10.510.10">
    <property type="entry name" value="Transferase(Phosphotransferase) domain 1"/>
    <property type="match status" value="1"/>
</dbReference>
<evidence type="ECO:0000256" key="2">
    <source>
        <dbReference type="ARBA" id="ARBA00006485"/>
    </source>
</evidence>
<proteinExistence type="inferred from homology"/>
<comment type="subcellular location">
    <subcellularLocation>
        <location evidence="1">Nucleus</location>
    </subcellularLocation>
</comment>
<dbReference type="SMART" id="SM00220">
    <property type="entry name" value="S_TKc"/>
    <property type="match status" value="1"/>
</dbReference>
<dbReference type="EMBL" id="JBBBZM010000059">
    <property type="protein sequence ID" value="KAL0635957.1"/>
    <property type="molecule type" value="Genomic_DNA"/>
</dbReference>
<dbReference type="PANTHER" id="PTHR24056">
    <property type="entry name" value="CELL DIVISION PROTEIN KINASE"/>
    <property type="match status" value="1"/>
</dbReference>
<feature type="region of interest" description="Disordered" evidence="9">
    <location>
        <begin position="76"/>
        <end position="102"/>
    </location>
</feature>
<feature type="domain" description="Protein kinase" evidence="10">
    <location>
        <begin position="112"/>
        <end position="423"/>
    </location>
</feature>
<sequence>MSSSSSPPAWKSLLGFTERFTAIDQIASSLKLDPEVKQSQALKTAQTIETECFNSASSEKDYIRAWKARIEELKNRQLPSKDGASPPFSPATPQNGCSSPSHSGPGITLGVYTSCHHIASGLFSAIYKALPAAHLSIRGASFAPPLNFVALKLTSPSVMIPPHDSRREARILAALGEHKNITPLLETFTQPPSNFVLVFPFLRYNLAEVLSARHRPTARQLVAILGDIANALKWTHSHGILHRDVKPSNILLECPEGPVYLGDFGIAWSPTDASSEPAEDKITDVGTTCYRPPELLFGYKAYGTGLDMWAFGCTVAECFMTYSSPDVGEEPVTTFFDAGDLGSELRLVASIFQKLGTPCVEIWPEAAKFPDFGKILFHQFPVKSWEELLPDASTSVRDLVNKLLVYESGERLSAKEVLEHEVFKG</sequence>
<keyword evidence="11" id="KW-0808">Transferase</keyword>
<comment type="catalytic activity">
    <reaction evidence="8">
        <text>L-seryl-[protein] + ATP = O-phospho-L-seryl-[protein] + ADP + H(+)</text>
        <dbReference type="Rhea" id="RHEA:17989"/>
        <dbReference type="Rhea" id="RHEA-COMP:9863"/>
        <dbReference type="Rhea" id="RHEA-COMP:11604"/>
        <dbReference type="ChEBI" id="CHEBI:15378"/>
        <dbReference type="ChEBI" id="CHEBI:29999"/>
        <dbReference type="ChEBI" id="CHEBI:30616"/>
        <dbReference type="ChEBI" id="CHEBI:83421"/>
        <dbReference type="ChEBI" id="CHEBI:456216"/>
        <dbReference type="EC" id="2.7.11.22"/>
    </reaction>
</comment>
<dbReference type="Pfam" id="PF16987">
    <property type="entry name" value="KIX_2"/>
    <property type="match status" value="1"/>
</dbReference>
<dbReference type="InterPro" id="IPR008271">
    <property type="entry name" value="Ser/Thr_kinase_AS"/>
</dbReference>
<evidence type="ECO:0000256" key="8">
    <source>
        <dbReference type="ARBA" id="ARBA00048367"/>
    </source>
</evidence>
<dbReference type="PANTHER" id="PTHR24056:SF576">
    <property type="entry name" value="SERINE_THREONINE-PROTEIN KINASE CSK1"/>
    <property type="match status" value="1"/>
</dbReference>
<evidence type="ECO:0000256" key="9">
    <source>
        <dbReference type="SAM" id="MobiDB-lite"/>
    </source>
</evidence>
<comment type="caution">
    <text evidence="11">The sequence shown here is derived from an EMBL/GenBank/DDBJ whole genome shotgun (WGS) entry which is preliminary data.</text>
</comment>
<dbReference type="PROSITE" id="PS00108">
    <property type="entry name" value="PROTEIN_KINASE_ST"/>
    <property type="match status" value="1"/>
</dbReference>
<dbReference type="Gene3D" id="1.10.246.20">
    <property type="entry name" value="Coactivator CBP, KIX domain"/>
    <property type="match status" value="1"/>
</dbReference>
<dbReference type="InterPro" id="IPR036546">
    <property type="entry name" value="MED15_KIX"/>
</dbReference>
<dbReference type="EC" id="2.7.11.22" evidence="3"/>
<evidence type="ECO:0000259" key="10">
    <source>
        <dbReference type="PROSITE" id="PS50011"/>
    </source>
</evidence>
<evidence type="ECO:0000256" key="4">
    <source>
        <dbReference type="ARBA" id="ARBA00022741"/>
    </source>
</evidence>
<dbReference type="InterPro" id="IPR011009">
    <property type="entry name" value="Kinase-like_dom_sf"/>
</dbReference>
<dbReference type="GO" id="GO:0004693">
    <property type="term" value="F:cyclin-dependent protein serine/threonine kinase activity"/>
    <property type="evidence" value="ECO:0007669"/>
    <property type="project" value="UniProtKB-EC"/>
</dbReference>
<evidence type="ECO:0000256" key="5">
    <source>
        <dbReference type="ARBA" id="ARBA00022840"/>
    </source>
</evidence>
<comment type="catalytic activity">
    <reaction evidence="7">
        <text>L-threonyl-[protein] + ATP = O-phospho-L-threonyl-[protein] + ADP + H(+)</text>
        <dbReference type="Rhea" id="RHEA:46608"/>
        <dbReference type="Rhea" id="RHEA-COMP:11060"/>
        <dbReference type="Rhea" id="RHEA-COMP:11605"/>
        <dbReference type="ChEBI" id="CHEBI:15378"/>
        <dbReference type="ChEBI" id="CHEBI:30013"/>
        <dbReference type="ChEBI" id="CHEBI:30616"/>
        <dbReference type="ChEBI" id="CHEBI:61977"/>
        <dbReference type="ChEBI" id="CHEBI:456216"/>
        <dbReference type="EC" id="2.7.11.22"/>
    </reaction>
</comment>
<dbReference type="Gene3D" id="3.30.200.20">
    <property type="entry name" value="Phosphorylase Kinase, domain 1"/>
    <property type="match status" value="1"/>
</dbReference>
<evidence type="ECO:0000256" key="7">
    <source>
        <dbReference type="ARBA" id="ARBA00047811"/>
    </source>
</evidence>
<comment type="similarity">
    <text evidence="2">Belongs to the protein kinase superfamily. CMGC Ser/Thr protein kinase family. CDC2/CDKX subfamily.</text>
</comment>
<keyword evidence="12" id="KW-1185">Reference proteome</keyword>
<feature type="compositionally biased region" description="Polar residues" evidence="9">
    <location>
        <begin position="91"/>
        <end position="102"/>
    </location>
</feature>
<keyword evidence="6" id="KW-0539">Nucleus</keyword>
<evidence type="ECO:0000313" key="12">
    <source>
        <dbReference type="Proteomes" id="UP001447188"/>
    </source>
</evidence>
<keyword evidence="11" id="KW-0418">Kinase</keyword>
<name>A0ABR3GJ59_9PEZI</name>
<keyword evidence="4" id="KW-0547">Nucleotide-binding</keyword>
<evidence type="ECO:0000256" key="6">
    <source>
        <dbReference type="ARBA" id="ARBA00023242"/>
    </source>
</evidence>
<dbReference type="InterPro" id="IPR000719">
    <property type="entry name" value="Prot_kinase_dom"/>
</dbReference>
<dbReference type="Proteomes" id="UP001447188">
    <property type="component" value="Unassembled WGS sequence"/>
</dbReference>
<keyword evidence="5" id="KW-0067">ATP-binding</keyword>
<protein>
    <recommendedName>
        <fullName evidence="3">cyclin-dependent kinase</fullName>
        <ecNumber evidence="3">2.7.11.22</ecNumber>
    </recommendedName>
</protein>
<evidence type="ECO:0000256" key="1">
    <source>
        <dbReference type="ARBA" id="ARBA00004123"/>
    </source>
</evidence>
<accession>A0ABR3GJ59</accession>
<dbReference type="Pfam" id="PF00069">
    <property type="entry name" value="Pkinase"/>
    <property type="match status" value="1"/>
</dbReference>
<dbReference type="InterPro" id="IPR050108">
    <property type="entry name" value="CDK"/>
</dbReference>